<proteinExistence type="predicted"/>
<name>A0A8J2XPF2_9GAMM</name>
<evidence type="ECO:0008006" key="7">
    <source>
        <dbReference type="Google" id="ProtNLM"/>
    </source>
</evidence>
<dbReference type="CDD" id="cd23417">
    <property type="entry name" value="beta-trefoil_Ricin_MytiLec-like"/>
    <property type="match status" value="1"/>
</dbReference>
<dbReference type="CDD" id="cd21510">
    <property type="entry name" value="agarase_cat"/>
    <property type="match status" value="1"/>
</dbReference>
<accession>A0A8J2XPF2</accession>
<sequence>MKTRIKATASGLLLTALACPALGATVIQQSSSGMCLRTADGSSSPTNGTEVVLHSDCSGEAAQFSWTSGGSVQHGPSGRCIHPGGAAIPENGQKLVLWDGCDFADRVRFSATSQSSMQQLSSNKCVHPNGGSATPADNTNLVMWEGCNEDRLAFSVETQGAPDGGKVEVSVNLDTKHAVGTEYQFDRRKFITLHATHTENDWFGGNVQSRYADNEDANLMDNFLDTYDVYFGRDTGGMAYQLSQAPEDANKPGYASAEVLTTNGGNTRWTYSEDTSAQRATMRRHAHRDTESIVGAQQHPYYPDGTEVGSQGWSFSQADTANEPFGTATGDFMAQYLTKFFKQSESDPYGEKKPTYVEVMNEPLFELVDYPAAGHQPASIYDIFRMHNSVANKIRETNPDVLIGGYTVAFPDYEKDNFNHWATRDKYFLDLAGGNMDFISIHLYDFPNIPYPDGSKRVQYRKGSNVEATLDLLEQYMAYKWGSIKPIVISEYGSQLQGSFNLPWSPERDWLCLKAMNSLLMNFLERPNRIEKAIPFIPVKAEWGRISESIPYYWRLMRQKFEGQGETGDEWVFTDQVKFYQLWADVNGQRVDTAATDLDIQVDAYVDGKDVYLILNSLEFDATSVDLNMFGNSGNAVTNVQFRHLYPDAQSKPQLAIWNQASLPDAVTLGSESTLIVKVSYQNVVAINHSSQETKHYAVSEGVKAISAWQTQSYSINNVDKGNYGEAVLRIGMGRDHGASLTPTVLVNGTQVAVPTDFRGYDQYHNGIGRDRFFGVIEIPVPYNILSANNTIKVTFPDSGGHVSSVTLQHFKQSKVLGRM</sequence>
<dbReference type="RefSeq" id="WP_087505861.1">
    <property type="nucleotide sequence ID" value="NZ_BMDX01000010.1"/>
</dbReference>
<feature type="domain" description="Ricin B lectin" evidence="2">
    <location>
        <begin position="25"/>
        <end position="150"/>
    </location>
</feature>
<gene>
    <name evidence="5" type="ORF">GCM10011369_21940</name>
</gene>
<feature type="domain" description="Beta-porphyranase A C-terminal" evidence="3">
    <location>
        <begin position="714"/>
        <end position="809"/>
    </location>
</feature>
<dbReference type="InterPro" id="IPR000772">
    <property type="entry name" value="Ricin_B_lectin"/>
</dbReference>
<dbReference type="Proteomes" id="UP000619743">
    <property type="component" value="Unassembled WGS sequence"/>
</dbReference>
<feature type="domain" description="Porphyranase beta-sandwich" evidence="4">
    <location>
        <begin position="599"/>
        <end position="699"/>
    </location>
</feature>
<dbReference type="PROSITE" id="PS51257">
    <property type="entry name" value="PROKAR_LIPOPROTEIN"/>
    <property type="match status" value="1"/>
</dbReference>
<evidence type="ECO:0000259" key="3">
    <source>
        <dbReference type="Pfam" id="PF18040"/>
    </source>
</evidence>
<keyword evidence="6" id="KW-1185">Reference proteome</keyword>
<evidence type="ECO:0000313" key="5">
    <source>
        <dbReference type="EMBL" id="GGA79586.1"/>
    </source>
</evidence>
<dbReference type="Pfam" id="PF00652">
    <property type="entry name" value="Ricin_B_lectin"/>
    <property type="match status" value="1"/>
</dbReference>
<dbReference type="AlphaFoldDB" id="A0A8J2XPF2"/>
<evidence type="ECO:0000256" key="1">
    <source>
        <dbReference type="SAM" id="SignalP"/>
    </source>
</evidence>
<evidence type="ECO:0000259" key="4">
    <source>
        <dbReference type="Pfam" id="PF18206"/>
    </source>
</evidence>
<dbReference type="SUPFAM" id="SSF50370">
    <property type="entry name" value="Ricin B-like lectins"/>
    <property type="match status" value="1"/>
</dbReference>
<evidence type="ECO:0000259" key="2">
    <source>
        <dbReference type="Pfam" id="PF00652"/>
    </source>
</evidence>
<dbReference type="Pfam" id="PF18040">
    <property type="entry name" value="BPA_C"/>
    <property type="match status" value="1"/>
</dbReference>
<dbReference type="Gene3D" id="2.80.10.50">
    <property type="match status" value="1"/>
</dbReference>
<comment type="caution">
    <text evidence="5">The sequence shown here is derived from an EMBL/GenBank/DDBJ whole genome shotgun (WGS) entry which is preliminary data.</text>
</comment>
<evidence type="ECO:0000313" key="6">
    <source>
        <dbReference type="Proteomes" id="UP000619743"/>
    </source>
</evidence>
<reference evidence="6" key="1">
    <citation type="journal article" date="2019" name="Int. J. Syst. Evol. Microbiol.">
        <title>The Global Catalogue of Microorganisms (GCM) 10K type strain sequencing project: providing services to taxonomists for standard genome sequencing and annotation.</title>
        <authorList>
            <consortium name="The Broad Institute Genomics Platform"/>
            <consortium name="The Broad Institute Genome Sequencing Center for Infectious Disease"/>
            <person name="Wu L."/>
            <person name="Ma J."/>
        </authorList>
    </citation>
    <scope>NUCLEOTIDE SEQUENCE [LARGE SCALE GENOMIC DNA]</scope>
    <source>
        <strain evidence="6">CGMCC 1.10130</strain>
    </source>
</reference>
<dbReference type="InterPro" id="IPR035992">
    <property type="entry name" value="Ricin_B-like_lectins"/>
</dbReference>
<dbReference type="Pfam" id="PF18206">
    <property type="entry name" value="Porphyrn_cat_1"/>
    <property type="match status" value="1"/>
</dbReference>
<feature type="chain" id="PRO_5035327486" description="Agarase" evidence="1">
    <location>
        <begin position="24"/>
        <end position="820"/>
    </location>
</feature>
<dbReference type="Gene3D" id="3.20.20.80">
    <property type="entry name" value="Glycosidases"/>
    <property type="match status" value="1"/>
</dbReference>
<dbReference type="InterPro" id="IPR041224">
    <property type="entry name" value="BPA_C"/>
</dbReference>
<protein>
    <recommendedName>
        <fullName evidence="7">Agarase</fullName>
    </recommendedName>
</protein>
<dbReference type="InterPro" id="IPR040527">
    <property type="entry name" value="Beta-sand_Porphyrn"/>
</dbReference>
<dbReference type="OrthoDB" id="5706299at2"/>
<feature type="signal peptide" evidence="1">
    <location>
        <begin position="1"/>
        <end position="23"/>
    </location>
</feature>
<dbReference type="Gene3D" id="2.60.120.1200">
    <property type="match status" value="1"/>
</dbReference>
<organism evidence="5 6">
    <name type="scientific">Neiella marina</name>
    <dbReference type="NCBI Taxonomy" id="508461"/>
    <lineage>
        <taxon>Bacteria</taxon>
        <taxon>Pseudomonadati</taxon>
        <taxon>Pseudomonadota</taxon>
        <taxon>Gammaproteobacteria</taxon>
        <taxon>Alteromonadales</taxon>
        <taxon>Echinimonadaceae</taxon>
        <taxon>Neiella</taxon>
    </lineage>
</organism>
<dbReference type="SUPFAM" id="SSF51445">
    <property type="entry name" value="(Trans)glycosidases"/>
    <property type="match status" value="1"/>
</dbReference>
<dbReference type="InterPro" id="IPR017853">
    <property type="entry name" value="GH"/>
</dbReference>
<dbReference type="EMBL" id="BMDX01000010">
    <property type="protein sequence ID" value="GGA79586.1"/>
    <property type="molecule type" value="Genomic_DNA"/>
</dbReference>
<keyword evidence="1" id="KW-0732">Signal</keyword>